<accession>A0A835WFD7</accession>
<dbReference type="AlphaFoldDB" id="A0A835WFD7"/>
<feature type="transmembrane region" description="Helical" evidence="2">
    <location>
        <begin position="76"/>
        <end position="93"/>
    </location>
</feature>
<dbReference type="Proteomes" id="UP000650467">
    <property type="component" value="Unassembled WGS sequence"/>
</dbReference>
<evidence type="ECO:0000313" key="3">
    <source>
        <dbReference type="EMBL" id="KAG2446221.1"/>
    </source>
</evidence>
<dbReference type="EMBL" id="JAEHOC010000001">
    <property type="protein sequence ID" value="KAG2446221.1"/>
    <property type="molecule type" value="Genomic_DNA"/>
</dbReference>
<keyword evidence="2" id="KW-1133">Transmembrane helix</keyword>
<organism evidence="3 4">
    <name type="scientific">Chlamydomonas incerta</name>
    <dbReference type="NCBI Taxonomy" id="51695"/>
    <lineage>
        <taxon>Eukaryota</taxon>
        <taxon>Viridiplantae</taxon>
        <taxon>Chlorophyta</taxon>
        <taxon>core chlorophytes</taxon>
        <taxon>Chlorophyceae</taxon>
        <taxon>CS clade</taxon>
        <taxon>Chlamydomonadales</taxon>
        <taxon>Chlamydomonadaceae</taxon>
        <taxon>Chlamydomonas</taxon>
    </lineage>
</organism>
<evidence type="ECO:0000256" key="2">
    <source>
        <dbReference type="SAM" id="Phobius"/>
    </source>
</evidence>
<keyword evidence="2" id="KW-0812">Transmembrane</keyword>
<protein>
    <submittedName>
        <fullName evidence="3">Uncharacterized protein</fullName>
    </submittedName>
</protein>
<proteinExistence type="predicted"/>
<sequence length="161" mass="16894">MVSVAALAGSIKESFMANAAVYYILAASIVELIAAGVVCDEAYKCESYVAYAVAVGAVSTFFTFVHAIICTFKPTLAAKIAPFLSTFLVLWWIPGAGIPTFKSPFVTVGNGYFSCWVAFLASLVFFQHNGLAMLSGSGPRPSSSTEGQEAHAAQGQSSSQV</sequence>
<keyword evidence="4" id="KW-1185">Reference proteome</keyword>
<name>A0A835WFD7_CHLIN</name>
<feature type="transmembrane region" description="Helical" evidence="2">
    <location>
        <begin position="105"/>
        <end position="126"/>
    </location>
</feature>
<feature type="transmembrane region" description="Helical" evidence="2">
    <location>
        <begin position="20"/>
        <end position="38"/>
    </location>
</feature>
<dbReference type="OrthoDB" id="532514at2759"/>
<keyword evidence="2" id="KW-0472">Membrane</keyword>
<feature type="transmembrane region" description="Helical" evidence="2">
    <location>
        <begin position="50"/>
        <end position="69"/>
    </location>
</feature>
<evidence type="ECO:0000256" key="1">
    <source>
        <dbReference type="SAM" id="MobiDB-lite"/>
    </source>
</evidence>
<evidence type="ECO:0000313" key="4">
    <source>
        <dbReference type="Proteomes" id="UP000650467"/>
    </source>
</evidence>
<gene>
    <name evidence="3" type="ORF">HXX76_000813</name>
</gene>
<feature type="region of interest" description="Disordered" evidence="1">
    <location>
        <begin position="137"/>
        <end position="161"/>
    </location>
</feature>
<reference evidence="3" key="1">
    <citation type="journal article" date="2020" name="bioRxiv">
        <title>Comparative genomics of Chlamydomonas.</title>
        <authorList>
            <person name="Craig R.J."/>
            <person name="Hasan A.R."/>
            <person name="Ness R.W."/>
            <person name="Keightley P.D."/>
        </authorList>
    </citation>
    <scope>NUCLEOTIDE SEQUENCE</scope>
    <source>
        <strain evidence="3">SAG 7.73</strain>
    </source>
</reference>
<comment type="caution">
    <text evidence="3">The sequence shown here is derived from an EMBL/GenBank/DDBJ whole genome shotgun (WGS) entry which is preliminary data.</text>
</comment>